<dbReference type="CDD" id="cd01300">
    <property type="entry name" value="YtcJ_like"/>
    <property type="match status" value="1"/>
</dbReference>
<dbReference type="SUPFAM" id="SSF51338">
    <property type="entry name" value="Composite domain of metallo-dependent hydrolases"/>
    <property type="match status" value="1"/>
</dbReference>
<keyword evidence="3" id="KW-1185">Reference proteome</keyword>
<accession>A0ABN0ZJ95</accession>
<name>A0ABN0ZJ95_9BACI</name>
<dbReference type="Proteomes" id="UP001500740">
    <property type="component" value="Unassembled WGS sequence"/>
</dbReference>
<dbReference type="Gene3D" id="3.20.20.140">
    <property type="entry name" value="Metal-dependent hydrolases"/>
    <property type="match status" value="1"/>
</dbReference>
<dbReference type="RefSeq" id="WP_343780853.1">
    <property type="nucleotide sequence ID" value="NZ_BAAACZ010000001.1"/>
</dbReference>
<gene>
    <name evidence="2" type="ORF">GCM10008935_00380</name>
</gene>
<dbReference type="InterPro" id="IPR033932">
    <property type="entry name" value="YtcJ-like"/>
</dbReference>
<sequence length="544" mass="61816">MNMTYDLIIYNGEIITLEDELPHIKALGIEDGTITKVWTDVFDFEEVTSKKWYNLEGKTLIPGFIDTHNHILMYAKMKSQVYCGSPANKNVQELLDTIENETKNQNSNQWIIGFGYDDTMLKEQRHITREEIDKIAPDHPVFIRHISGHLAVVNSKALEVSGISDDIEDPSGGHFGRHSNGKLDGVLFELPVLEMVMRHLDQLTKDELTRLMIEASRDYIKQGITTNTDAAVGLDGGYSEYEEHIRAITHPDFKLKMRYMVMDDVLNEKPFDGMSADEVDSYISFQSNGQARLDSAKFFQDGSIQGYTGALRDGYYLESEHNGALIHEQETLNEMFQNAHDRGFRIACHGNGDLAIDSIIQALIKAIEKFTREGHLHRIEHLQTAREEDLKRMAEYDIAASLFINHVYYWGDRHRDIFLGPKRAEKLDPLNSVREHDLLYTIHSDNPITAISPLFSIWAAVNRVTRDGHVLGEAEKIDALEALKSMTLYGARLNDTEETNGSIQVGKEADFAVLDENPLTIDPMKIKDIQIEQTFIDGEPCIKQ</sequence>
<dbReference type="PANTHER" id="PTHR22642:SF2">
    <property type="entry name" value="PROTEIN LONG AFTER FAR-RED 3"/>
    <property type="match status" value="1"/>
</dbReference>
<proteinExistence type="predicted"/>
<evidence type="ECO:0000313" key="2">
    <source>
        <dbReference type="EMBL" id="GAA0449886.1"/>
    </source>
</evidence>
<dbReference type="SUPFAM" id="SSF51556">
    <property type="entry name" value="Metallo-dependent hydrolases"/>
    <property type="match status" value="1"/>
</dbReference>
<comment type="caution">
    <text evidence="2">The sequence shown here is derived from an EMBL/GenBank/DDBJ whole genome shotgun (WGS) entry which is preliminary data.</text>
</comment>
<dbReference type="InterPro" id="IPR013108">
    <property type="entry name" value="Amidohydro_3"/>
</dbReference>
<evidence type="ECO:0000259" key="1">
    <source>
        <dbReference type="Pfam" id="PF07969"/>
    </source>
</evidence>
<dbReference type="Pfam" id="PF07969">
    <property type="entry name" value="Amidohydro_3"/>
    <property type="match status" value="1"/>
</dbReference>
<dbReference type="PANTHER" id="PTHR22642">
    <property type="entry name" value="IMIDAZOLONEPROPIONASE"/>
    <property type="match status" value="1"/>
</dbReference>
<reference evidence="2 3" key="1">
    <citation type="journal article" date="2019" name="Int. J. Syst. Evol. Microbiol.">
        <title>The Global Catalogue of Microorganisms (GCM) 10K type strain sequencing project: providing services to taxonomists for standard genome sequencing and annotation.</title>
        <authorList>
            <consortium name="The Broad Institute Genomics Platform"/>
            <consortium name="The Broad Institute Genome Sequencing Center for Infectious Disease"/>
            <person name="Wu L."/>
            <person name="Ma J."/>
        </authorList>
    </citation>
    <scope>NUCLEOTIDE SEQUENCE [LARGE SCALE GENOMIC DNA]</scope>
    <source>
        <strain evidence="2 3">JCM 14193</strain>
    </source>
</reference>
<organism evidence="2 3">
    <name type="scientific">Alkalibacillus silvisoli</name>
    <dbReference type="NCBI Taxonomy" id="392823"/>
    <lineage>
        <taxon>Bacteria</taxon>
        <taxon>Bacillati</taxon>
        <taxon>Bacillota</taxon>
        <taxon>Bacilli</taxon>
        <taxon>Bacillales</taxon>
        <taxon>Bacillaceae</taxon>
        <taxon>Alkalibacillus</taxon>
    </lineage>
</organism>
<dbReference type="InterPro" id="IPR011059">
    <property type="entry name" value="Metal-dep_hydrolase_composite"/>
</dbReference>
<feature type="domain" description="Amidohydrolase 3" evidence="1">
    <location>
        <begin position="53"/>
        <end position="540"/>
    </location>
</feature>
<evidence type="ECO:0000313" key="3">
    <source>
        <dbReference type="Proteomes" id="UP001500740"/>
    </source>
</evidence>
<protein>
    <submittedName>
        <fullName evidence="2">Amidohydrolase</fullName>
    </submittedName>
</protein>
<dbReference type="EMBL" id="BAAACZ010000001">
    <property type="protein sequence ID" value="GAA0449886.1"/>
    <property type="molecule type" value="Genomic_DNA"/>
</dbReference>
<dbReference type="Gene3D" id="2.30.40.10">
    <property type="entry name" value="Urease, subunit C, domain 1"/>
    <property type="match status" value="1"/>
</dbReference>
<dbReference type="InterPro" id="IPR032466">
    <property type="entry name" value="Metal_Hydrolase"/>
</dbReference>
<dbReference type="Gene3D" id="3.10.310.70">
    <property type="match status" value="1"/>
</dbReference>